<keyword evidence="2" id="KW-1185">Reference proteome</keyword>
<organism evidence="1 2">
    <name type="scientific">Agaribacter marinus</name>
    <dbReference type="NCBI Taxonomy" id="1431249"/>
    <lineage>
        <taxon>Bacteria</taxon>
        <taxon>Pseudomonadati</taxon>
        <taxon>Pseudomonadota</taxon>
        <taxon>Gammaproteobacteria</taxon>
        <taxon>Alteromonadales</taxon>
        <taxon>Alteromonadaceae</taxon>
        <taxon>Agaribacter</taxon>
    </lineage>
</organism>
<reference evidence="1" key="2">
    <citation type="submission" date="2023-01" db="EMBL/GenBank/DDBJ databases">
        <title>Draft genome sequence of Agaribacter marinus strain NBRC 110023.</title>
        <authorList>
            <person name="Sun Q."/>
            <person name="Mori K."/>
        </authorList>
    </citation>
    <scope>NUCLEOTIDE SEQUENCE</scope>
    <source>
        <strain evidence="1">NBRC 110023</strain>
    </source>
</reference>
<dbReference type="Proteomes" id="UP001156601">
    <property type="component" value="Unassembled WGS sequence"/>
</dbReference>
<name>A0AA37T0U0_9ALTE</name>
<sequence length="276" mass="31403">MIFSHIVSANDKVIAKIAMLKDTYEVYELDKLNNVCEDLRLFKGRPNHRMMVDLSLICQAFKAANFDIQIALLIVPNYSRSLRDVSNGTMLMPAETIWKEDVQGNPNVFISQDIIRYGEFEKGLYTIVSHPLQKMALEDIDFTQYSAITFRNWRHDLQALLQVTPKVLTSIQYDSIVNMLAAGRADFSLIEFSGGKDFIFNHKGTLVKPVNGIKVRIMDARVFVMSKEVANSRMIFSALQTGLSKLRQANKIRPLYVTHGMINPQVANWKVANPKD</sequence>
<gene>
    <name evidence="1" type="ORF">GCM10007852_24990</name>
</gene>
<dbReference type="AlphaFoldDB" id="A0AA37T0U0"/>
<accession>A0AA37T0U0</accession>
<comment type="caution">
    <text evidence="1">The sequence shown here is derived from an EMBL/GenBank/DDBJ whole genome shotgun (WGS) entry which is preliminary data.</text>
</comment>
<evidence type="ECO:0000313" key="1">
    <source>
        <dbReference type="EMBL" id="GLR71591.1"/>
    </source>
</evidence>
<evidence type="ECO:0000313" key="2">
    <source>
        <dbReference type="Proteomes" id="UP001156601"/>
    </source>
</evidence>
<protein>
    <submittedName>
        <fullName evidence="1">Uncharacterized protein</fullName>
    </submittedName>
</protein>
<reference evidence="1" key="1">
    <citation type="journal article" date="2014" name="Int. J. Syst. Evol. Microbiol.">
        <title>Complete genome sequence of Corynebacterium casei LMG S-19264T (=DSM 44701T), isolated from a smear-ripened cheese.</title>
        <authorList>
            <consortium name="US DOE Joint Genome Institute (JGI-PGF)"/>
            <person name="Walter F."/>
            <person name="Albersmeier A."/>
            <person name="Kalinowski J."/>
            <person name="Ruckert C."/>
        </authorList>
    </citation>
    <scope>NUCLEOTIDE SEQUENCE</scope>
    <source>
        <strain evidence="1">NBRC 110023</strain>
    </source>
</reference>
<dbReference type="EMBL" id="BSOT01000006">
    <property type="protein sequence ID" value="GLR71591.1"/>
    <property type="molecule type" value="Genomic_DNA"/>
</dbReference>
<proteinExistence type="predicted"/>